<dbReference type="AlphaFoldDB" id="A0A840AGE5"/>
<organism evidence="2 3">
    <name type="scientific">Roseococcus suduntuyensis</name>
    <dbReference type="NCBI Taxonomy" id="455361"/>
    <lineage>
        <taxon>Bacteria</taxon>
        <taxon>Pseudomonadati</taxon>
        <taxon>Pseudomonadota</taxon>
        <taxon>Alphaproteobacteria</taxon>
        <taxon>Acetobacterales</taxon>
        <taxon>Roseomonadaceae</taxon>
        <taxon>Roseococcus</taxon>
    </lineage>
</organism>
<keyword evidence="3" id="KW-1185">Reference proteome</keyword>
<evidence type="ECO:0000313" key="2">
    <source>
        <dbReference type="EMBL" id="MBB3899244.1"/>
    </source>
</evidence>
<proteinExistence type="predicted"/>
<sequence length="62" mass="6643">MTHPFLRRALMAGLGAAALPVDAQRTQPTFAYDWDLRPVPSLATAWEQSGNGLTLGSCGPRC</sequence>
<name>A0A840AGE5_9PROT</name>
<accession>A0A840AGE5</accession>
<dbReference type="EMBL" id="JACIDJ010000004">
    <property type="protein sequence ID" value="MBB3899244.1"/>
    <property type="molecule type" value="Genomic_DNA"/>
</dbReference>
<feature type="signal peptide" evidence="1">
    <location>
        <begin position="1"/>
        <end position="23"/>
    </location>
</feature>
<protein>
    <submittedName>
        <fullName evidence="2">ABC-type transport system substrate-binding protein</fullName>
    </submittedName>
</protein>
<evidence type="ECO:0000313" key="3">
    <source>
        <dbReference type="Proteomes" id="UP000553193"/>
    </source>
</evidence>
<dbReference type="Proteomes" id="UP000553193">
    <property type="component" value="Unassembled WGS sequence"/>
</dbReference>
<feature type="chain" id="PRO_5032825628" evidence="1">
    <location>
        <begin position="24"/>
        <end position="62"/>
    </location>
</feature>
<evidence type="ECO:0000256" key="1">
    <source>
        <dbReference type="SAM" id="SignalP"/>
    </source>
</evidence>
<reference evidence="2 3" key="1">
    <citation type="submission" date="2020-08" db="EMBL/GenBank/DDBJ databases">
        <title>Genomic Encyclopedia of Type Strains, Phase IV (KMG-IV): sequencing the most valuable type-strain genomes for metagenomic binning, comparative biology and taxonomic classification.</title>
        <authorList>
            <person name="Goeker M."/>
        </authorList>
    </citation>
    <scope>NUCLEOTIDE SEQUENCE [LARGE SCALE GENOMIC DNA]</scope>
    <source>
        <strain evidence="2 3">DSM 19979</strain>
    </source>
</reference>
<keyword evidence="1" id="KW-0732">Signal</keyword>
<comment type="caution">
    <text evidence="2">The sequence shown here is derived from an EMBL/GenBank/DDBJ whole genome shotgun (WGS) entry which is preliminary data.</text>
</comment>
<gene>
    <name evidence="2" type="ORF">GGQ83_002692</name>
</gene>